<evidence type="ECO:0000256" key="1">
    <source>
        <dbReference type="ARBA" id="ARBA00022490"/>
    </source>
</evidence>
<dbReference type="Gene3D" id="1.20.1270.170">
    <property type="match status" value="1"/>
</dbReference>
<keyword evidence="4" id="KW-0808">Transferase</keyword>
<dbReference type="NCBIfam" id="NF008738">
    <property type="entry name" value="PRK11768.1"/>
    <property type="match status" value="1"/>
</dbReference>
<keyword evidence="9" id="KW-0460">Magnesium</keyword>
<dbReference type="InterPro" id="IPR032882">
    <property type="entry name" value="SrkA/RdoA"/>
</dbReference>
<name>A0A1F4S7K0_UNCSA</name>
<dbReference type="SUPFAM" id="SSF56112">
    <property type="entry name" value="Protein kinase-like (PK-like)"/>
    <property type="match status" value="1"/>
</dbReference>
<keyword evidence="6" id="KW-0547">Nucleotide-binding</keyword>
<reference evidence="12 13" key="1">
    <citation type="journal article" date="2016" name="Nat. Commun.">
        <title>Thousands of microbial genomes shed light on interconnected biogeochemical processes in an aquifer system.</title>
        <authorList>
            <person name="Anantharaman K."/>
            <person name="Brown C.T."/>
            <person name="Hug L.A."/>
            <person name="Sharon I."/>
            <person name="Castelle C.J."/>
            <person name="Probst A.J."/>
            <person name="Thomas B.C."/>
            <person name="Singh A."/>
            <person name="Wilkins M.J."/>
            <person name="Karaoz U."/>
            <person name="Brodie E.L."/>
            <person name="Williams K.H."/>
            <person name="Hubbard S.S."/>
            <person name="Banfield J.F."/>
        </authorList>
    </citation>
    <scope>NUCLEOTIDE SEQUENCE [LARGE SCALE GENOMIC DNA]</scope>
</reference>
<comment type="caution">
    <text evidence="12">The sequence shown here is derived from an EMBL/GenBank/DDBJ whole genome shotgun (WGS) entry which is preliminary data.</text>
</comment>
<keyword evidence="3" id="KW-0597">Phosphoprotein</keyword>
<dbReference type="Gene3D" id="3.30.200.70">
    <property type="match status" value="1"/>
</dbReference>
<protein>
    <recommendedName>
        <fullName evidence="11">Aminoglycoside phosphotransferase domain-containing protein</fullName>
    </recommendedName>
</protein>
<dbReference type="GO" id="GO:0046872">
    <property type="term" value="F:metal ion binding"/>
    <property type="evidence" value="ECO:0007669"/>
    <property type="project" value="UniProtKB-KW"/>
</dbReference>
<feature type="domain" description="Aminoglycoside phosphotransferase" evidence="11">
    <location>
        <begin position="35"/>
        <end position="240"/>
    </location>
</feature>
<keyword evidence="10" id="KW-0346">Stress response</keyword>
<evidence type="ECO:0000256" key="5">
    <source>
        <dbReference type="ARBA" id="ARBA00022723"/>
    </source>
</evidence>
<keyword evidence="1" id="KW-0963">Cytoplasm</keyword>
<dbReference type="GO" id="GO:0005524">
    <property type="term" value="F:ATP binding"/>
    <property type="evidence" value="ECO:0007669"/>
    <property type="project" value="UniProtKB-KW"/>
</dbReference>
<dbReference type="InterPro" id="IPR011009">
    <property type="entry name" value="Kinase-like_dom_sf"/>
</dbReference>
<dbReference type="Proteomes" id="UP000177905">
    <property type="component" value="Unassembled WGS sequence"/>
</dbReference>
<accession>A0A1F4S7K0</accession>
<dbReference type="GO" id="GO:0004674">
    <property type="term" value="F:protein serine/threonine kinase activity"/>
    <property type="evidence" value="ECO:0007669"/>
    <property type="project" value="UniProtKB-KW"/>
</dbReference>
<organism evidence="12 13">
    <name type="scientific">candidate division WOR-1 bacterium RIFOXYB2_FULL_36_35</name>
    <dbReference type="NCBI Taxonomy" id="1802578"/>
    <lineage>
        <taxon>Bacteria</taxon>
        <taxon>Bacillati</taxon>
        <taxon>Saganbacteria</taxon>
    </lineage>
</organism>
<evidence type="ECO:0000313" key="13">
    <source>
        <dbReference type="Proteomes" id="UP000177905"/>
    </source>
</evidence>
<evidence type="ECO:0000256" key="2">
    <source>
        <dbReference type="ARBA" id="ARBA00022527"/>
    </source>
</evidence>
<evidence type="ECO:0000256" key="6">
    <source>
        <dbReference type="ARBA" id="ARBA00022741"/>
    </source>
</evidence>
<dbReference type="AlphaFoldDB" id="A0A1F4S7K0"/>
<dbReference type="EMBL" id="MEUA01000017">
    <property type="protein sequence ID" value="OGC15713.1"/>
    <property type="molecule type" value="Genomic_DNA"/>
</dbReference>
<evidence type="ECO:0000256" key="3">
    <source>
        <dbReference type="ARBA" id="ARBA00022553"/>
    </source>
</evidence>
<sequence>MENLWQNLTYDAIFSSLEETLQVKLSNICIKRNSYINRVYELEEFDSQKRFIVKFYRPKRWTSQMIQEEHLFLKKLSADEVSVIPPIEINNKTLFSFGDISYAIFSKKGGRAIDEFNQEGWETVGRMLAKIHKVGERHKESIRIKWRPSVATKHHLEVLLGTDYLLPDFRNSFKTAADLFIDRFDSLFDDQEFILIHGDCHKGNLIHRPNEGIFVIDFDDICLGPPVQDLWMLLPDTIYNSKRELEWFFKGYETFRSFNKKSFELAEPLRGMRIIHYVAWLAIQSGEPDFKKHFPEAGTSKYWNSIIKDLQEIVCRHSQNAN</sequence>
<evidence type="ECO:0000256" key="4">
    <source>
        <dbReference type="ARBA" id="ARBA00022679"/>
    </source>
</evidence>
<evidence type="ECO:0000256" key="10">
    <source>
        <dbReference type="ARBA" id="ARBA00023016"/>
    </source>
</evidence>
<proteinExistence type="predicted"/>
<dbReference type="GO" id="GO:0005737">
    <property type="term" value="C:cytoplasm"/>
    <property type="evidence" value="ECO:0007669"/>
    <property type="project" value="TreeGrafter"/>
</dbReference>
<evidence type="ECO:0000256" key="8">
    <source>
        <dbReference type="ARBA" id="ARBA00022840"/>
    </source>
</evidence>
<evidence type="ECO:0000256" key="9">
    <source>
        <dbReference type="ARBA" id="ARBA00022842"/>
    </source>
</evidence>
<dbReference type="Pfam" id="PF01636">
    <property type="entry name" value="APH"/>
    <property type="match status" value="1"/>
</dbReference>
<dbReference type="InterPro" id="IPR002575">
    <property type="entry name" value="Aminoglycoside_PTrfase"/>
</dbReference>
<evidence type="ECO:0000256" key="7">
    <source>
        <dbReference type="ARBA" id="ARBA00022777"/>
    </source>
</evidence>
<keyword evidence="7" id="KW-0418">Kinase</keyword>
<keyword evidence="8" id="KW-0067">ATP-binding</keyword>
<dbReference type="Gene3D" id="1.10.510.10">
    <property type="entry name" value="Transferase(Phosphotransferase) domain 1"/>
    <property type="match status" value="1"/>
</dbReference>
<gene>
    <name evidence="12" type="ORF">A2290_05165</name>
</gene>
<evidence type="ECO:0000259" key="11">
    <source>
        <dbReference type="Pfam" id="PF01636"/>
    </source>
</evidence>
<keyword evidence="5" id="KW-0479">Metal-binding</keyword>
<evidence type="ECO:0000313" key="12">
    <source>
        <dbReference type="EMBL" id="OGC15713.1"/>
    </source>
</evidence>
<dbReference type="PANTHER" id="PTHR39573:SF1">
    <property type="entry name" value="STRESS RESPONSE KINASE A"/>
    <property type="match status" value="1"/>
</dbReference>
<keyword evidence="2" id="KW-0723">Serine/threonine-protein kinase</keyword>
<dbReference type="PANTHER" id="PTHR39573">
    <property type="entry name" value="STRESS RESPONSE KINASE A"/>
    <property type="match status" value="1"/>
</dbReference>